<evidence type="ECO:0000256" key="4">
    <source>
        <dbReference type="ARBA" id="ARBA00022723"/>
    </source>
</evidence>
<dbReference type="PANTHER" id="PTHR43200">
    <property type="entry name" value="PHOSPHATASE"/>
    <property type="match status" value="1"/>
</dbReference>
<dbReference type="SUPFAM" id="SSF56655">
    <property type="entry name" value="Carbohydrate phosphatase"/>
    <property type="match status" value="1"/>
</dbReference>
<dbReference type="Gene3D" id="3.40.190.80">
    <property type="match status" value="1"/>
</dbReference>
<evidence type="ECO:0000313" key="12">
    <source>
        <dbReference type="EMBL" id="RKF75488.1"/>
    </source>
</evidence>
<dbReference type="GO" id="GO:0043647">
    <property type="term" value="P:inositol phosphate metabolic process"/>
    <property type="evidence" value="ECO:0007669"/>
    <property type="project" value="UniProtKB-UniRule"/>
</dbReference>
<evidence type="ECO:0000256" key="2">
    <source>
        <dbReference type="ARBA" id="ARBA00009759"/>
    </source>
</evidence>
<name>A0A420ILQ4_9PEZI</name>
<dbReference type="InterPro" id="IPR020550">
    <property type="entry name" value="Inositol_monophosphatase_CS"/>
</dbReference>
<feature type="binding site" evidence="10">
    <location>
        <position position="145"/>
    </location>
    <ligand>
        <name>Mg(2+)</name>
        <dbReference type="ChEBI" id="CHEBI:18420"/>
        <label>1</label>
        <note>catalytic</note>
    </ligand>
</feature>
<comment type="similarity">
    <text evidence="2 11">Belongs to the inositol monophosphatase superfamily.</text>
</comment>
<comment type="catalytic activity">
    <reaction evidence="8">
        <text>adenosine 3',5'-bisphosphate + H2O = AMP + phosphate</text>
        <dbReference type="Rhea" id="RHEA:10040"/>
        <dbReference type="ChEBI" id="CHEBI:15377"/>
        <dbReference type="ChEBI" id="CHEBI:43474"/>
        <dbReference type="ChEBI" id="CHEBI:58343"/>
        <dbReference type="ChEBI" id="CHEBI:456215"/>
        <dbReference type="EC" id="3.1.3.7"/>
    </reaction>
    <physiologicalReaction direction="left-to-right" evidence="8">
        <dbReference type="Rhea" id="RHEA:10041"/>
    </physiologicalReaction>
</comment>
<dbReference type="InterPro" id="IPR000760">
    <property type="entry name" value="Inositol_monophosphatase-like"/>
</dbReference>
<dbReference type="Proteomes" id="UP000285326">
    <property type="component" value="Unassembled WGS sequence"/>
</dbReference>
<reference evidence="12 13" key="1">
    <citation type="journal article" date="2018" name="BMC Genomics">
        <title>Comparative genome analyses reveal sequence features reflecting distinct modes of host-adaptation between dicot and monocot powdery mildew.</title>
        <authorList>
            <person name="Wu Y."/>
            <person name="Ma X."/>
            <person name="Pan Z."/>
            <person name="Kale S.D."/>
            <person name="Song Y."/>
            <person name="King H."/>
            <person name="Zhang Q."/>
            <person name="Presley C."/>
            <person name="Deng X."/>
            <person name="Wei C.I."/>
            <person name="Xiao S."/>
        </authorList>
    </citation>
    <scope>NUCLEOTIDE SEQUENCE [LARGE SCALE GENOMIC DNA]</scope>
    <source>
        <strain evidence="12">UMSG1</strain>
    </source>
</reference>
<dbReference type="EC" id="3.1.3.7" evidence="3 11"/>
<dbReference type="InterPro" id="IPR020583">
    <property type="entry name" value="Inositol_monoP_metal-BS"/>
</dbReference>
<dbReference type="PROSITE" id="PS00629">
    <property type="entry name" value="IMP_1"/>
    <property type="match status" value="1"/>
</dbReference>
<dbReference type="PANTHER" id="PTHR43200:SF6">
    <property type="entry name" value="3'(2'),5'-BISPHOSPHATE NUCLEOTIDASE"/>
    <property type="match status" value="1"/>
</dbReference>
<dbReference type="Pfam" id="PF00459">
    <property type="entry name" value="Inositol_P"/>
    <property type="match status" value="1"/>
</dbReference>
<comment type="cofactor">
    <cofactor evidence="1 10 11">
        <name>Mg(2+)</name>
        <dbReference type="ChEBI" id="CHEBI:18420"/>
    </cofactor>
</comment>
<dbReference type="InterPro" id="IPR051090">
    <property type="entry name" value="Inositol_monoP_superfamily"/>
</dbReference>
<dbReference type="NCBIfam" id="TIGR01330">
    <property type="entry name" value="bisphos_HAL2"/>
    <property type="match status" value="1"/>
</dbReference>
<accession>A0A420ILQ4</accession>
<dbReference type="AlphaFoldDB" id="A0A420ILQ4"/>
<sequence length="368" mass="38951">MALPSVRVSSSTSDYEKELEIAQLAVQRASIVTNQVFADKTKDTISKTDASPVTVGDFAAQALIIHALKKIFPEDSIVGEEEASVLRGNSQLRDLIWDLVKNASLSDPTVEASLGGPIKSVEEMLDAIDQGTSPGGNKGRIWALDPIDGTKGFLRGGQYAICLALMVDGEVKVGVLGCPNLPIDDSTPITIESGFNQTNNEGKGILIAAVSGGGAISRALGNGALKPCKPIHMRPVEDITKAIFCESVEMSHSSHGHQELIAKELGLTGASIRMDSQAKYASLARGTSDIYLRLSVRADYQEKIWDHASGEVIVREAGGEVTDTFGRRLDFGKGRTLAGNKGIVAASKEVHGKVLAAVKKVLGESKSS</sequence>
<comment type="catalytic activity">
    <reaction evidence="9">
        <text>3'-phosphoadenylyl sulfate + H2O = adenosine 5'-phosphosulfate + phosphate</text>
        <dbReference type="Rhea" id="RHEA:77639"/>
        <dbReference type="ChEBI" id="CHEBI:15377"/>
        <dbReference type="ChEBI" id="CHEBI:43474"/>
        <dbReference type="ChEBI" id="CHEBI:58243"/>
        <dbReference type="ChEBI" id="CHEBI:58339"/>
        <dbReference type="EC" id="3.1.3.7"/>
    </reaction>
    <physiologicalReaction direction="left-to-right" evidence="9">
        <dbReference type="Rhea" id="RHEA:77640"/>
    </physiologicalReaction>
</comment>
<dbReference type="InterPro" id="IPR006239">
    <property type="entry name" value="DPNP"/>
</dbReference>
<dbReference type="FunFam" id="3.30.540.10:FF:000015">
    <property type="entry name" value="3',5'-bisphosphate nucleotidase"/>
    <property type="match status" value="1"/>
</dbReference>
<evidence type="ECO:0000256" key="7">
    <source>
        <dbReference type="ARBA" id="ARBA00044466"/>
    </source>
</evidence>
<evidence type="ECO:0000256" key="10">
    <source>
        <dbReference type="PIRSR" id="PIRSR600760-2"/>
    </source>
</evidence>
<evidence type="ECO:0000256" key="5">
    <source>
        <dbReference type="ARBA" id="ARBA00022801"/>
    </source>
</evidence>
<dbReference type="GO" id="GO:0016078">
    <property type="term" value="P:tRNA decay"/>
    <property type="evidence" value="ECO:0007669"/>
    <property type="project" value="UniProtKB-ARBA"/>
</dbReference>
<evidence type="ECO:0000313" key="13">
    <source>
        <dbReference type="Proteomes" id="UP000285326"/>
    </source>
</evidence>
<dbReference type="Gene3D" id="3.30.540.10">
    <property type="entry name" value="Fructose-1,6-Bisphosphatase, subunit A, domain 1"/>
    <property type="match status" value="1"/>
</dbReference>
<protein>
    <recommendedName>
        <fullName evidence="3 11">3'(2'),5'-bisphosphate nucleotidase</fullName>
        <ecNumber evidence="3 11">3.1.3.7</ecNumber>
    </recommendedName>
</protein>
<evidence type="ECO:0000256" key="11">
    <source>
        <dbReference type="RuleBase" id="RU368076"/>
    </source>
</evidence>
<evidence type="ECO:0000256" key="9">
    <source>
        <dbReference type="ARBA" id="ARBA00044484"/>
    </source>
</evidence>
<dbReference type="EMBL" id="MCBS01023368">
    <property type="protein sequence ID" value="RKF75488.1"/>
    <property type="molecule type" value="Genomic_DNA"/>
</dbReference>
<keyword evidence="4 10" id="KW-0479">Metal-binding</keyword>
<dbReference type="GO" id="GO:0008441">
    <property type="term" value="F:3'(2'),5'-bisphosphate nucleotidase activity"/>
    <property type="evidence" value="ECO:0007669"/>
    <property type="project" value="UniProtKB-UniRule"/>
</dbReference>
<keyword evidence="5 11" id="KW-0378">Hydrolase</keyword>
<organism evidence="12 13">
    <name type="scientific">Golovinomyces cichoracearum</name>
    <dbReference type="NCBI Taxonomy" id="62708"/>
    <lineage>
        <taxon>Eukaryota</taxon>
        <taxon>Fungi</taxon>
        <taxon>Dikarya</taxon>
        <taxon>Ascomycota</taxon>
        <taxon>Pezizomycotina</taxon>
        <taxon>Leotiomycetes</taxon>
        <taxon>Erysiphales</taxon>
        <taxon>Erysiphaceae</taxon>
        <taxon>Golovinomyces</taxon>
    </lineage>
</organism>
<dbReference type="PROSITE" id="PS00630">
    <property type="entry name" value="IMP_2"/>
    <property type="match status" value="1"/>
</dbReference>
<comment type="catalytic activity">
    <reaction evidence="7">
        <text>adenosine 2',5'-bisphosphate + H2O = AMP + phosphate</text>
        <dbReference type="Rhea" id="RHEA:77643"/>
        <dbReference type="ChEBI" id="CHEBI:15377"/>
        <dbReference type="ChEBI" id="CHEBI:43474"/>
        <dbReference type="ChEBI" id="CHEBI:194156"/>
        <dbReference type="ChEBI" id="CHEBI:456215"/>
        <dbReference type="EC" id="3.1.3.7"/>
    </reaction>
    <physiologicalReaction direction="left-to-right" evidence="7">
        <dbReference type="Rhea" id="RHEA:77644"/>
    </physiologicalReaction>
</comment>
<gene>
    <name evidence="12" type="ORF">GcM1_233024</name>
</gene>
<proteinExistence type="inferred from homology"/>
<dbReference type="FunFam" id="3.40.190.80:FF:000003">
    <property type="entry name" value="PAP-specific phosphatase HAL2-like"/>
    <property type="match status" value="1"/>
</dbReference>
<evidence type="ECO:0000256" key="3">
    <source>
        <dbReference type="ARBA" id="ARBA00012633"/>
    </source>
</evidence>
<keyword evidence="6 10" id="KW-0460">Magnesium</keyword>
<feature type="binding site" evidence="10">
    <location>
        <position position="306"/>
    </location>
    <ligand>
        <name>Mg(2+)</name>
        <dbReference type="ChEBI" id="CHEBI:18420"/>
        <label>1</label>
        <note>catalytic</note>
    </ligand>
</feature>
<feature type="binding site" evidence="10">
    <location>
        <position position="148"/>
    </location>
    <ligand>
        <name>Mg(2+)</name>
        <dbReference type="ChEBI" id="CHEBI:18420"/>
        <label>1</label>
        <note>catalytic</note>
    </ligand>
</feature>
<feature type="binding site" evidence="10">
    <location>
        <position position="147"/>
    </location>
    <ligand>
        <name>Mg(2+)</name>
        <dbReference type="ChEBI" id="CHEBI:18420"/>
        <label>1</label>
        <note>catalytic</note>
    </ligand>
</feature>
<evidence type="ECO:0000256" key="8">
    <source>
        <dbReference type="ARBA" id="ARBA00044479"/>
    </source>
</evidence>
<comment type="function">
    <text evidence="11">Converts adenosine 3'-phosphate 5'-phosphosulfate (PAPS) to adenosine 5'-phosphosulfate (APS) and 3'(2')-phosphoadenosine 5'-phosphate (PAP) to AMP.</text>
</comment>
<comment type="caution">
    <text evidence="12">The sequence shown here is derived from an EMBL/GenBank/DDBJ whole genome shotgun (WGS) entry which is preliminary data.</text>
</comment>
<dbReference type="GO" id="GO:0046854">
    <property type="term" value="P:phosphatidylinositol phosphate biosynthetic process"/>
    <property type="evidence" value="ECO:0007669"/>
    <property type="project" value="InterPro"/>
</dbReference>
<evidence type="ECO:0000256" key="6">
    <source>
        <dbReference type="ARBA" id="ARBA00022842"/>
    </source>
</evidence>
<dbReference type="CDD" id="cd01517">
    <property type="entry name" value="PAP_phosphatase"/>
    <property type="match status" value="1"/>
</dbReference>
<dbReference type="GO" id="GO:0046872">
    <property type="term" value="F:metal ion binding"/>
    <property type="evidence" value="ECO:0007669"/>
    <property type="project" value="UniProtKB-UniRule"/>
</dbReference>
<feature type="binding site" evidence="10">
    <location>
        <position position="80"/>
    </location>
    <ligand>
        <name>Mg(2+)</name>
        <dbReference type="ChEBI" id="CHEBI:18420"/>
        <label>1</label>
        <note>catalytic</note>
    </ligand>
</feature>
<evidence type="ECO:0000256" key="1">
    <source>
        <dbReference type="ARBA" id="ARBA00001946"/>
    </source>
</evidence>
<dbReference type="GO" id="GO:0000103">
    <property type="term" value="P:sulfate assimilation"/>
    <property type="evidence" value="ECO:0007669"/>
    <property type="project" value="TreeGrafter"/>
</dbReference>